<dbReference type="RefSeq" id="WP_110941400.1">
    <property type="nucleotide sequence ID" value="NZ_FQZV01000028.1"/>
</dbReference>
<dbReference type="STRING" id="1121919.SAMN02745975_02275"/>
<evidence type="ECO:0000313" key="3">
    <source>
        <dbReference type="Proteomes" id="UP000184536"/>
    </source>
</evidence>
<protein>
    <submittedName>
        <fullName evidence="2">Protein CcmA, bactofilin family</fullName>
    </submittedName>
</protein>
<accession>A0A1M6JZC6</accession>
<evidence type="ECO:0000256" key="1">
    <source>
        <dbReference type="ARBA" id="ARBA00044755"/>
    </source>
</evidence>
<dbReference type="PANTHER" id="PTHR35024">
    <property type="entry name" value="HYPOTHETICAL CYTOSOLIC PROTEIN"/>
    <property type="match status" value="1"/>
</dbReference>
<dbReference type="Pfam" id="PF04519">
    <property type="entry name" value="Bactofilin"/>
    <property type="match status" value="1"/>
</dbReference>
<evidence type="ECO:0000313" key="2">
    <source>
        <dbReference type="EMBL" id="SHJ52008.1"/>
    </source>
</evidence>
<name>A0A1M6JZC6_9FIRM</name>
<reference evidence="3" key="1">
    <citation type="submission" date="2016-11" db="EMBL/GenBank/DDBJ databases">
        <authorList>
            <person name="Varghese N."/>
            <person name="Submissions S."/>
        </authorList>
    </citation>
    <scope>NUCLEOTIDE SEQUENCE [LARGE SCALE GENOMIC DNA]</scope>
    <source>
        <strain evidence="3">DSM 17957</strain>
    </source>
</reference>
<dbReference type="PANTHER" id="PTHR35024:SF4">
    <property type="entry name" value="POLYMER-FORMING CYTOSKELETAL PROTEIN"/>
    <property type="match status" value="1"/>
</dbReference>
<dbReference type="AlphaFoldDB" id="A0A1M6JZC6"/>
<gene>
    <name evidence="2" type="ORF">SAMN02745975_02275</name>
</gene>
<sequence length="134" mass="14449">MFKKSDSIPSEKVDTFIGKNSSFEGTLHAEGTIRIDGTFKGDLHIKGNVIIGEEGKITGNIDAYNIILSGSIEGNITASHQLKINATGKLYGDIQVSSFVVEEKAIFDGTCKMKDSNIQDKNITPLKNSKTAKA</sequence>
<comment type="similarity">
    <text evidence="1">Belongs to the bactofilin family.</text>
</comment>
<dbReference type="InterPro" id="IPR007607">
    <property type="entry name" value="BacA/B"/>
</dbReference>
<proteinExistence type="inferred from homology"/>
<dbReference type="Proteomes" id="UP000184536">
    <property type="component" value="Unassembled WGS sequence"/>
</dbReference>
<dbReference type="OrthoDB" id="9802488at2"/>
<organism evidence="2 3">
    <name type="scientific">Geosporobacter subterraneus DSM 17957</name>
    <dbReference type="NCBI Taxonomy" id="1121919"/>
    <lineage>
        <taxon>Bacteria</taxon>
        <taxon>Bacillati</taxon>
        <taxon>Bacillota</taxon>
        <taxon>Clostridia</taxon>
        <taxon>Peptostreptococcales</taxon>
        <taxon>Thermotaleaceae</taxon>
        <taxon>Geosporobacter</taxon>
    </lineage>
</organism>
<keyword evidence="3" id="KW-1185">Reference proteome</keyword>
<dbReference type="EMBL" id="FQZV01000028">
    <property type="protein sequence ID" value="SHJ52008.1"/>
    <property type="molecule type" value="Genomic_DNA"/>
</dbReference>